<evidence type="ECO:0000313" key="3">
    <source>
        <dbReference type="RefSeq" id="XP_024931239.3"/>
    </source>
</evidence>
<evidence type="ECO:0000313" key="2">
    <source>
        <dbReference type="Proteomes" id="UP001652623"/>
    </source>
</evidence>
<keyword evidence="1" id="KW-0812">Transmembrane</keyword>
<reference evidence="3" key="1">
    <citation type="submission" date="2025-08" db="UniProtKB">
        <authorList>
            <consortium name="RefSeq"/>
        </authorList>
    </citation>
    <scope>IDENTIFICATION</scope>
    <source>
        <tissue evidence="3">Seedling</tissue>
    </source>
</reference>
<dbReference type="RefSeq" id="XP_024931239.3">
    <property type="nucleotide sequence ID" value="XM_025075471.3"/>
</dbReference>
<organism evidence="2 3">
    <name type="scientific">Ziziphus jujuba</name>
    <name type="common">Chinese jujube</name>
    <name type="synonym">Ziziphus sativa</name>
    <dbReference type="NCBI Taxonomy" id="326968"/>
    <lineage>
        <taxon>Eukaryota</taxon>
        <taxon>Viridiplantae</taxon>
        <taxon>Streptophyta</taxon>
        <taxon>Embryophyta</taxon>
        <taxon>Tracheophyta</taxon>
        <taxon>Spermatophyta</taxon>
        <taxon>Magnoliopsida</taxon>
        <taxon>eudicotyledons</taxon>
        <taxon>Gunneridae</taxon>
        <taxon>Pentapetalae</taxon>
        <taxon>rosids</taxon>
        <taxon>fabids</taxon>
        <taxon>Rosales</taxon>
        <taxon>Rhamnaceae</taxon>
        <taxon>Paliureae</taxon>
        <taxon>Ziziphus</taxon>
    </lineage>
</organism>
<feature type="transmembrane region" description="Helical" evidence="1">
    <location>
        <begin position="6"/>
        <end position="23"/>
    </location>
</feature>
<accession>A0A6P6GAR4</accession>
<keyword evidence="2" id="KW-1185">Reference proteome</keyword>
<proteinExistence type="predicted"/>
<keyword evidence="1" id="KW-1133">Transmembrane helix</keyword>
<protein>
    <submittedName>
        <fullName evidence="3">Uncharacterized protein LOC112492278 isoform X1</fullName>
    </submittedName>
</protein>
<dbReference type="KEGG" id="zju:112492278"/>
<sequence>MLEHIFELWFGLMVFLILTFGIFDGSITKMMMGGNETINQVLYRVDVGHRWVTYERAFPTFENCRKDDTHSCTLQLLEANSYFGMEPTQVKLLKQMIMMPGLLWIHIISTRYRLMKCLSHTNIIYGTDALHYYYGEETP</sequence>
<name>A0A6P6GAR4_ZIZJJ</name>
<dbReference type="GeneID" id="112492278"/>
<keyword evidence="1" id="KW-0472">Membrane</keyword>
<dbReference type="Proteomes" id="UP001652623">
    <property type="component" value="Chromosome 3"/>
</dbReference>
<dbReference type="InParanoid" id="A0A6P6GAR4"/>
<evidence type="ECO:0000256" key="1">
    <source>
        <dbReference type="SAM" id="Phobius"/>
    </source>
</evidence>
<dbReference type="AlphaFoldDB" id="A0A6P6GAR4"/>
<gene>
    <name evidence="3" type="primary">LOC112492278</name>
</gene>